<gene>
    <name evidence="5" type="ORF">HPF_17870</name>
</gene>
<evidence type="ECO:0000313" key="6">
    <source>
        <dbReference type="Proteomes" id="UP000293912"/>
    </source>
</evidence>
<dbReference type="SUPFAM" id="SSF53335">
    <property type="entry name" value="S-adenosyl-L-methionine-dependent methyltransferases"/>
    <property type="match status" value="1"/>
</dbReference>
<keyword evidence="1" id="KW-0175">Coiled coil</keyword>
<dbReference type="GO" id="GO:0032259">
    <property type="term" value="P:methylation"/>
    <property type="evidence" value="ECO:0007669"/>
    <property type="project" value="UniProtKB-KW"/>
</dbReference>
<dbReference type="Gene3D" id="3.90.550.10">
    <property type="entry name" value="Spore Coat Polysaccharide Biosynthesis Protein SpsA, Chain A"/>
    <property type="match status" value="2"/>
</dbReference>
<dbReference type="InterPro" id="IPR011009">
    <property type="entry name" value="Kinase-like_dom_sf"/>
</dbReference>
<keyword evidence="5" id="KW-0489">Methyltransferase</keyword>
<dbReference type="PANTHER" id="PTHR43179:SF7">
    <property type="entry name" value="RHAMNOSYLTRANSFERASE WBBL"/>
    <property type="match status" value="1"/>
</dbReference>
<evidence type="ECO:0000256" key="2">
    <source>
        <dbReference type="SAM" id="MobiDB-lite"/>
    </source>
</evidence>
<keyword evidence="5" id="KW-0808">Transferase</keyword>
<name>A0A4P6X4V7_HYDPS</name>
<dbReference type="Gene3D" id="3.40.50.150">
    <property type="entry name" value="Vaccinia Virus protein VP39"/>
    <property type="match status" value="1"/>
</dbReference>
<organism evidence="5 6">
    <name type="scientific">Hydrogenophaga pseudoflava</name>
    <name type="common">Pseudomonas carboxydoflava</name>
    <dbReference type="NCBI Taxonomy" id="47421"/>
    <lineage>
        <taxon>Bacteria</taxon>
        <taxon>Pseudomonadati</taxon>
        <taxon>Pseudomonadota</taxon>
        <taxon>Betaproteobacteria</taxon>
        <taxon>Burkholderiales</taxon>
        <taxon>Comamonadaceae</taxon>
        <taxon>Hydrogenophaga</taxon>
    </lineage>
</organism>
<dbReference type="SUPFAM" id="SSF53448">
    <property type="entry name" value="Nucleotide-diphospho-sugar transferases"/>
    <property type="match status" value="2"/>
</dbReference>
<dbReference type="SUPFAM" id="SSF56112">
    <property type="entry name" value="Protein kinase-like (PK-like)"/>
    <property type="match status" value="1"/>
</dbReference>
<keyword evidence="5" id="KW-0830">Ubiquinone</keyword>
<dbReference type="AlphaFoldDB" id="A0A4P6X4V7"/>
<proteinExistence type="predicted"/>
<keyword evidence="6" id="KW-1185">Reference proteome</keyword>
<reference evidence="5 6" key="1">
    <citation type="submission" date="2019-03" db="EMBL/GenBank/DDBJ databases">
        <authorList>
            <person name="Sebastian G."/>
            <person name="Baumann P."/>
            <person name="Ruckert C."/>
            <person name="Kalinowski J."/>
            <person name="Nebel B."/>
            <person name="Takors R."/>
            <person name="Blombach B."/>
        </authorList>
    </citation>
    <scope>NUCLEOTIDE SEQUENCE [LARGE SCALE GENOMIC DNA]</scope>
    <source>
        <strain evidence="5 6">DSM 1084</strain>
    </source>
</reference>
<evidence type="ECO:0000313" key="5">
    <source>
        <dbReference type="EMBL" id="QBM29568.1"/>
    </source>
</evidence>
<dbReference type="Gene3D" id="1.10.510.10">
    <property type="entry name" value="Transferase(Phosphotransferase) domain 1"/>
    <property type="match status" value="1"/>
</dbReference>
<dbReference type="Gene3D" id="1.20.5.340">
    <property type="match status" value="1"/>
</dbReference>
<dbReference type="InterPro" id="IPR029044">
    <property type="entry name" value="Nucleotide-diphossugar_trans"/>
</dbReference>
<evidence type="ECO:0000259" key="3">
    <source>
        <dbReference type="Pfam" id="PF00535"/>
    </source>
</evidence>
<evidence type="ECO:0000259" key="4">
    <source>
        <dbReference type="Pfam" id="PF13847"/>
    </source>
</evidence>
<feature type="domain" description="Glycosyltransferase 2-like" evidence="3">
    <location>
        <begin position="994"/>
        <end position="1095"/>
    </location>
</feature>
<protein>
    <submittedName>
        <fullName evidence="5">Bifunctional 3-demethylubiquinone-9 3-methyltransferase/ 2-octaprenyl-6-hydroxy phenol methylase</fullName>
    </submittedName>
</protein>
<sequence>MIRNLVAQLPEIYQPIFDHPELSTQTSRPCEDRLQKIAVVYKSLEDHLGRPLSVLDLGCSQGFFCLNLAQLGATVHGVDFLDKNIAVCEALAAEHPSWKLSFQVGRVEDFIEQLTPGRYDLVLGLSVFHHVAYASGADSVKRLLKRLAEATGAQIFELALREEPLYWGPAQPEDPFELVNQIGFVHLLGKIPTHLSHISRPLYVTSDRYSIVDETVIPFSHWTSHAHAFAAPSSQASRRYYFAEHQLVKYYRLDQEQRVLNQTEQAQEVHFLKSAPPGFKAPRLLASGGTATAAWTVMDRLPGRTLLELEQHKLDFDRHAALKAVLDQLVILESAGLYHADVRTWNVLRSDDGTVRLIDYGSISPTPQDCGRPSDIFLAFLQFAQDLLSGKTAGAKPAQRVFLSPARLEEPLKTAFQSLWELPRQDWSFRGLRALMDSTAEPSLPHQPIKGADVWAMAIEDVLTHLQHFADIVDAHEHRLRDSSNRLFRAENLLEHSEARLLQAENRIDNLQRQLDDVRQRAEAATSHIEQNIARPHAALPLANEGTASLERRLKNIEVEVQTNAAWRDQVSATFSNAVERLGRLEAFSPRRLVTNRFALALRRRVGSLLSRYAPGLHQQLVTRLRGVPTVADAPASETAGTAPQNSVSPASAAPEVARGAFRRTAVPRASELLADPRLAHLARPRDLDRFVRPLHEVQQNEALEPVTALSQTRRSASSVAFVITVSNDDTAALERSIQSVLRQTDPAWELLLCAPDDRQSLVEGWLDIDWRIRRITGGTPDEVLNLIVASWQSTTEYIGLLSPGDVVDDDLVKHISKRCSALPPCDLLYTDEASLLPDGSISSAFYKPDWSPEHHHSVNLMGRFLAVRKSLLLNLGMDAGDPGAAREYALSLKLAARARSIGHIDEVLYVRRREAEWPAGGFFEAKDLEAARQVLQAHLSGQDPAVEVVAHHSPGSLEVRWPIPKDTEVTLLILTNMQERQVAGRGNIVLATNFVKSILEKSTFKGYKIIVVDDGHVPDDLQKLLADHGHRSVSYPRNGEFSFANKSNFATSLVSSGVVLLLNDDLEVIAPDWIEALVGHALRPEIAVVGGKLLFPDHRIQHAGISTGLNGSAGHVFMNSASDQLEYGGYASVIRNYGAVTGAVMAYRKELFDQMGGFDEFFRVDYNDIDFCLRCIQAGYRVVFTPHAQLFHFHNSSFKRKHDRSAERKEFLARWHDVVERDPYCGTQLRVISAEQKSEQAA</sequence>
<dbReference type="InterPro" id="IPR001173">
    <property type="entry name" value="Glyco_trans_2-like"/>
</dbReference>
<evidence type="ECO:0000256" key="1">
    <source>
        <dbReference type="SAM" id="Coils"/>
    </source>
</evidence>
<dbReference type="Proteomes" id="UP000293912">
    <property type="component" value="Chromosome"/>
</dbReference>
<dbReference type="GO" id="GO:0008168">
    <property type="term" value="F:methyltransferase activity"/>
    <property type="evidence" value="ECO:0007669"/>
    <property type="project" value="UniProtKB-KW"/>
</dbReference>
<dbReference type="KEGG" id="hpse:HPF_17870"/>
<feature type="coiled-coil region" evidence="1">
    <location>
        <begin position="487"/>
        <end position="528"/>
    </location>
</feature>
<feature type="region of interest" description="Disordered" evidence="2">
    <location>
        <begin position="634"/>
        <end position="654"/>
    </location>
</feature>
<dbReference type="InterPro" id="IPR025714">
    <property type="entry name" value="Methyltranfer_dom"/>
</dbReference>
<dbReference type="CDD" id="cd02440">
    <property type="entry name" value="AdoMet_MTases"/>
    <property type="match status" value="1"/>
</dbReference>
<accession>A0A4P6X4V7</accession>
<dbReference type="EMBL" id="CP037867">
    <property type="protein sequence ID" value="QBM29568.1"/>
    <property type="molecule type" value="Genomic_DNA"/>
</dbReference>
<dbReference type="SUPFAM" id="SSF57997">
    <property type="entry name" value="Tropomyosin"/>
    <property type="match status" value="1"/>
</dbReference>
<dbReference type="PANTHER" id="PTHR43179">
    <property type="entry name" value="RHAMNOSYLTRANSFERASE WBBL"/>
    <property type="match status" value="1"/>
</dbReference>
<dbReference type="InterPro" id="IPR029063">
    <property type="entry name" value="SAM-dependent_MTases_sf"/>
</dbReference>
<dbReference type="Pfam" id="PF13847">
    <property type="entry name" value="Methyltransf_31"/>
    <property type="match status" value="1"/>
</dbReference>
<dbReference type="Gene3D" id="3.30.200.20">
    <property type="entry name" value="Phosphorylase Kinase, domain 1"/>
    <property type="match status" value="1"/>
</dbReference>
<feature type="domain" description="Methyltransferase" evidence="4">
    <location>
        <begin position="52"/>
        <end position="133"/>
    </location>
</feature>
<dbReference type="Pfam" id="PF00535">
    <property type="entry name" value="Glycos_transf_2"/>
    <property type="match status" value="1"/>
</dbReference>